<dbReference type="Proteomes" id="UP000728185">
    <property type="component" value="Unassembled WGS sequence"/>
</dbReference>
<dbReference type="Gene3D" id="1.20.1070.10">
    <property type="entry name" value="Rhodopsin 7-helix transmembrane proteins"/>
    <property type="match status" value="1"/>
</dbReference>
<feature type="transmembrane region" description="Helical" evidence="2">
    <location>
        <begin position="470"/>
        <end position="491"/>
    </location>
</feature>
<feature type="region of interest" description="Disordered" evidence="1">
    <location>
        <begin position="410"/>
        <end position="442"/>
    </location>
</feature>
<feature type="compositionally biased region" description="Polar residues" evidence="1">
    <location>
        <begin position="378"/>
        <end position="388"/>
    </location>
</feature>
<evidence type="ECO:0000256" key="1">
    <source>
        <dbReference type="SAM" id="MobiDB-lite"/>
    </source>
</evidence>
<evidence type="ECO:0000256" key="2">
    <source>
        <dbReference type="SAM" id="Phobius"/>
    </source>
</evidence>
<feature type="region of interest" description="Disordered" evidence="1">
    <location>
        <begin position="323"/>
        <end position="390"/>
    </location>
</feature>
<reference evidence="3" key="1">
    <citation type="submission" date="2019-05" db="EMBL/GenBank/DDBJ databases">
        <title>Annotation for the trematode Fasciolopsis buski.</title>
        <authorList>
            <person name="Choi Y.-J."/>
        </authorList>
    </citation>
    <scope>NUCLEOTIDE SEQUENCE</scope>
    <source>
        <strain evidence="3">HT</strain>
        <tissue evidence="3">Whole worm</tissue>
    </source>
</reference>
<dbReference type="AlphaFoldDB" id="A0A8E0S6M7"/>
<proteinExistence type="predicted"/>
<dbReference type="SUPFAM" id="SSF81321">
    <property type="entry name" value="Family A G protein-coupled receptor-like"/>
    <property type="match status" value="1"/>
</dbReference>
<feature type="compositionally biased region" description="Low complexity" evidence="1">
    <location>
        <begin position="415"/>
        <end position="430"/>
    </location>
</feature>
<accession>A0A8E0S6M7</accession>
<organism evidence="3 4">
    <name type="scientific">Fasciolopsis buskii</name>
    <dbReference type="NCBI Taxonomy" id="27845"/>
    <lineage>
        <taxon>Eukaryota</taxon>
        <taxon>Metazoa</taxon>
        <taxon>Spiralia</taxon>
        <taxon>Lophotrochozoa</taxon>
        <taxon>Platyhelminthes</taxon>
        <taxon>Trematoda</taxon>
        <taxon>Digenea</taxon>
        <taxon>Plagiorchiida</taxon>
        <taxon>Echinostomata</taxon>
        <taxon>Echinostomatoidea</taxon>
        <taxon>Fasciolidae</taxon>
        <taxon>Fasciolopsis</taxon>
    </lineage>
</organism>
<feature type="transmembrane region" description="Helical" evidence="2">
    <location>
        <begin position="20"/>
        <end position="41"/>
    </location>
</feature>
<comment type="caution">
    <text evidence="3">The sequence shown here is derived from an EMBL/GenBank/DDBJ whole genome shotgun (WGS) entry which is preliminary data.</text>
</comment>
<feature type="compositionally biased region" description="Polar residues" evidence="1">
    <location>
        <begin position="431"/>
        <end position="442"/>
    </location>
</feature>
<feature type="transmembrane region" description="Helical" evidence="2">
    <location>
        <begin position="550"/>
        <end position="571"/>
    </location>
</feature>
<keyword evidence="4" id="KW-1185">Reference proteome</keyword>
<dbReference type="EMBL" id="LUCM01001133">
    <property type="protein sequence ID" value="KAA0199449.1"/>
    <property type="molecule type" value="Genomic_DNA"/>
</dbReference>
<evidence type="ECO:0000313" key="4">
    <source>
        <dbReference type="Proteomes" id="UP000728185"/>
    </source>
</evidence>
<feature type="compositionally biased region" description="Polar residues" evidence="1">
    <location>
        <begin position="600"/>
        <end position="614"/>
    </location>
</feature>
<evidence type="ECO:0000313" key="3">
    <source>
        <dbReference type="EMBL" id="KAA0199449.1"/>
    </source>
</evidence>
<sequence>LAFVSGTTQVRSRVRVFCLYSTYLDTLFCNLTFLQTFFSSLDAYLRLRNPTFYLNSARRRPALWLKVGSPWLVAALQAIGQLTLSDREQVSLHVPTLTDDRDEHSWTSTQSLQTTCLLPDPNFLIIRTAIAYALPLIVCIILVGMQLRCLRQLRDYSYQSLQALLQVRSNVQNLCLTSRTSSRLNAYGDNIAHQSYSSPNALNSTVLRIPDTTSLNQLQSDNIRSPVSNRLTSSFHLDHQGTFETLLADANLSTTQLHRVDNPQTMFTSSTHISHVLLPTSTMPFFEIRPINTTNLTPDMIYTTTQSSIINCPAHGQVTVTVAEKPGQQPERRQNPTRSTQMPNSEDDVQIEESTNTTEREGVHSTSIQVDDTEQNQDEISVQQTGSETKPVESVVIASNGIKSIVKSSSAYSMPPLSTAPSTSRTASPSQQIGWKNRYSTSPLTNTHKNEDYISTATPLWLRAYKGEQLAVAINLVSCIIAVGTWSPFILSTLAHGLCQPLKFSLTNHPSRMRPVYTMHPALLNLPQNTNPPSRCMIQVTPERIADFRWWAYASAGLLLPCLLFFLDLGLREGCWRALRYPSRNEHRSDKDPTKKDDASQTPDKSLRATNTNQTYRCSNDSRFTRHIPSTDRKISSDPRLVEVIHLDELWNKRTERLSNNSPGIRDVQGSTSVS</sequence>
<keyword evidence="2" id="KW-0812">Transmembrane</keyword>
<gene>
    <name evidence="3" type="ORF">FBUS_06723</name>
</gene>
<feature type="compositionally biased region" description="Basic and acidic residues" evidence="1">
    <location>
        <begin position="585"/>
        <end position="599"/>
    </location>
</feature>
<name>A0A8E0S6M7_9TREM</name>
<feature type="region of interest" description="Disordered" evidence="1">
    <location>
        <begin position="585"/>
        <end position="614"/>
    </location>
</feature>
<dbReference type="OrthoDB" id="6249169at2759"/>
<keyword evidence="2" id="KW-1133">Transmembrane helix</keyword>
<feature type="transmembrane region" description="Helical" evidence="2">
    <location>
        <begin position="124"/>
        <end position="144"/>
    </location>
</feature>
<protein>
    <submittedName>
        <fullName evidence="3">Uncharacterized protein</fullName>
    </submittedName>
</protein>
<keyword evidence="2" id="KW-0472">Membrane</keyword>
<feature type="non-terminal residue" evidence="3">
    <location>
        <position position="1"/>
    </location>
</feature>